<feature type="domain" description="Glycosyltransferase 2-like" evidence="1">
    <location>
        <begin position="5"/>
        <end position="138"/>
    </location>
</feature>
<dbReference type="OrthoDB" id="9801954at2"/>
<protein>
    <submittedName>
        <fullName evidence="2">Putative glycosyl transferase</fullName>
    </submittedName>
</protein>
<gene>
    <name evidence="2" type="ORF">NCTC12026_03777</name>
</gene>
<dbReference type="EMBL" id="UGUA01000002">
    <property type="protein sequence ID" value="SUC37298.1"/>
    <property type="molecule type" value="Genomic_DNA"/>
</dbReference>
<dbReference type="RefSeq" id="WP_115164805.1">
    <property type="nucleotide sequence ID" value="NZ_UGUA01000002.1"/>
</dbReference>
<reference evidence="2 3" key="1">
    <citation type="submission" date="2018-06" db="EMBL/GenBank/DDBJ databases">
        <authorList>
            <consortium name="Pathogen Informatics"/>
            <person name="Doyle S."/>
        </authorList>
    </citation>
    <scope>NUCLEOTIDE SEQUENCE [LARGE SCALE GENOMIC DNA]</scope>
    <source>
        <strain evidence="2 3">NCTC12026</strain>
    </source>
</reference>
<keyword evidence="2" id="KW-0808">Transferase</keyword>
<dbReference type="InterPro" id="IPR029044">
    <property type="entry name" value="Nucleotide-diphossugar_trans"/>
</dbReference>
<evidence type="ECO:0000313" key="3">
    <source>
        <dbReference type="Proteomes" id="UP000255129"/>
    </source>
</evidence>
<dbReference type="Pfam" id="PF00535">
    <property type="entry name" value="Glycos_transf_2"/>
    <property type="match status" value="1"/>
</dbReference>
<dbReference type="PANTHER" id="PTHR22916:SF3">
    <property type="entry name" value="UDP-GLCNAC:BETAGAL BETA-1,3-N-ACETYLGLUCOSAMINYLTRANSFERASE-LIKE PROTEIN 1"/>
    <property type="match status" value="1"/>
</dbReference>
<dbReference type="PANTHER" id="PTHR22916">
    <property type="entry name" value="GLYCOSYLTRANSFERASE"/>
    <property type="match status" value="1"/>
</dbReference>
<organism evidence="2 3">
    <name type="scientific">Providencia rustigianii</name>
    <dbReference type="NCBI Taxonomy" id="158850"/>
    <lineage>
        <taxon>Bacteria</taxon>
        <taxon>Pseudomonadati</taxon>
        <taxon>Pseudomonadota</taxon>
        <taxon>Gammaproteobacteria</taxon>
        <taxon>Enterobacterales</taxon>
        <taxon>Morganellaceae</taxon>
        <taxon>Providencia</taxon>
    </lineage>
</organism>
<dbReference type="Proteomes" id="UP000255129">
    <property type="component" value="Unassembled WGS sequence"/>
</dbReference>
<dbReference type="SUPFAM" id="SSF53448">
    <property type="entry name" value="Nucleotide-diphospho-sugar transferases"/>
    <property type="match status" value="1"/>
</dbReference>
<proteinExistence type="predicted"/>
<evidence type="ECO:0000259" key="1">
    <source>
        <dbReference type="Pfam" id="PF00535"/>
    </source>
</evidence>
<evidence type="ECO:0000313" key="2">
    <source>
        <dbReference type="EMBL" id="SUC37298.1"/>
    </source>
</evidence>
<name>A0A379G8F7_9GAMM</name>
<dbReference type="Gene3D" id="3.90.550.10">
    <property type="entry name" value="Spore Coat Polysaccharide Biosynthesis Protein SpsA, Chain A"/>
    <property type="match status" value="1"/>
</dbReference>
<dbReference type="AlphaFoldDB" id="A0A379G8F7"/>
<dbReference type="GO" id="GO:0016758">
    <property type="term" value="F:hexosyltransferase activity"/>
    <property type="evidence" value="ECO:0007669"/>
    <property type="project" value="UniProtKB-ARBA"/>
</dbReference>
<accession>A0A379G8F7</accession>
<dbReference type="InterPro" id="IPR001173">
    <property type="entry name" value="Glyco_trans_2-like"/>
</dbReference>
<sequence>MKKISICVICYNQEDYIIQCISSILNQKGNFHLELVIRDDCSTDNTFLVCQNYIKKIEKNDVSIKLLDSSINLGPNRNTMEVLKNCTGDFIAFCEGDDYWVCDTKLQQQLECADKYPNIDFFVHPAFYHYPNGKLEKKAWPILNQEIVNQSKILAAKWQFAPTSSYFIRSNIIKNLPLWFSDATIGDIYIEIYSAKNNIFVLNRYLSAYRYLSKNSWSLTFKSNAPEILAKKINHYNNFINCLEKIKIDFPNIENEINTKIKNLKIQLSKIYFFSGDKKKSKEIAEDLFNQNLNFTPREYIILKILKSPLILGFLLSIKNR</sequence>